<evidence type="ECO:0000313" key="1">
    <source>
        <dbReference type="EMBL" id="AVX44507.1"/>
    </source>
</evidence>
<evidence type="ECO:0000313" key="2">
    <source>
        <dbReference type="Proteomes" id="UP000241854"/>
    </source>
</evidence>
<gene>
    <name evidence="1" type="ORF">CCS77_1446</name>
</gene>
<sequence>MRFSKAILIKFWLRICRFLNLFKLPVDQIYYQNNIGKNRNLTSL</sequence>
<reference evidence="1 2" key="1">
    <citation type="journal article" date="2018" name="Emerg. Microbes Infect.">
        <title>Genomic analysis of oral Campylobacter concisus strains identified a potential bacterial molecular marker associated with active Crohn's disease.</title>
        <authorList>
            <person name="Liu F."/>
            <person name="Ma R."/>
            <person name="Tay C.Y.A."/>
            <person name="Octavia S."/>
            <person name="Lan R."/>
            <person name="Chung H.K.L."/>
            <person name="Riordan S.M."/>
            <person name="Grimm M.C."/>
            <person name="Leong R.W."/>
            <person name="Tanaka M.M."/>
            <person name="Connor S."/>
            <person name="Zhang L."/>
        </authorList>
    </citation>
    <scope>NUCLEOTIDE SEQUENCE [LARGE SCALE GENOMIC DNA]</scope>
    <source>
        <strain evidence="1 2">P2CDO4</strain>
    </source>
</reference>
<proteinExistence type="predicted"/>
<organism evidence="1 2">
    <name type="scientific">Campylobacter concisus</name>
    <dbReference type="NCBI Taxonomy" id="199"/>
    <lineage>
        <taxon>Bacteria</taxon>
        <taxon>Pseudomonadati</taxon>
        <taxon>Campylobacterota</taxon>
        <taxon>Epsilonproteobacteria</taxon>
        <taxon>Campylobacterales</taxon>
        <taxon>Campylobacteraceae</taxon>
        <taxon>Campylobacter</taxon>
    </lineage>
</organism>
<dbReference type="AlphaFoldDB" id="A0A2R4P1E6"/>
<dbReference type="Proteomes" id="UP000241854">
    <property type="component" value="Chromosome"/>
</dbReference>
<accession>A0A2R4P1E6</accession>
<protein>
    <submittedName>
        <fullName evidence="1">Uncharacterized protein</fullName>
    </submittedName>
</protein>
<name>A0A2R4P1E6_9BACT</name>
<dbReference type="EMBL" id="CP021642">
    <property type="protein sequence ID" value="AVX44507.1"/>
    <property type="molecule type" value="Genomic_DNA"/>
</dbReference>